<evidence type="ECO:0000313" key="4">
    <source>
        <dbReference type="Proteomes" id="UP000812440"/>
    </source>
</evidence>
<dbReference type="Gene3D" id="2.130.10.130">
    <property type="entry name" value="Integrin alpha, N-terminal"/>
    <property type="match status" value="1"/>
</dbReference>
<organism evidence="3 4">
    <name type="scientific">Hymenochirus boettgeri</name>
    <name type="common">Congo dwarf clawed frog</name>
    <dbReference type="NCBI Taxonomy" id="247094"/>
    <lineage>
        <taxon>Eukaryota</taxon>
        <taxon>Metazoa</taxon>
        <taxon>Chordata</taxon>
        <taxon>Craniata</taxon>
        <taxon>Vertebrata</taxon>
        <taxon>Euteleostomi</taxon>
        <taxon>Amphibia</taxon>
        <taxon>Batrachia</taxon>
        <taxon>Anura</taxon>
        <taxon>Pipoidea</taxon>
        <taxon>Pipidae</taxon>
        <taxon>Pipinae</taxon>
        <taxon>Hymenochirus</taxon>
    </lineage>
</organism>
<dbReference type="GO" id="GO:0009897">
    <property type="term" value="C:external side of plasma membrane"/>
    <property type="evidence" value="ECO:0007669"/>
    <property type="project" value="TreeGrafter"/>
</dbReference>
<keyword evidence="2" id="KW-0732">Signal</keyword>
<reference evidence="3" key="1">
    <citation type="thesis" date="2020" institute="ProQuest LLC" country="789 East Eisenhower Parkway, Ann Arbor, MI, USA">
        <title>Comparative Genomics and Chromosome Evolution.</title>
        <authorList>
            <person name="Mudd A.B."/>
        </authorList>
    </citation>
    <scope>NUCLEOTIDE SEQUENCE</scope>
    <source>
        <strain evidence="3">Female2</strain>
        <tissue evidence="3">Blood</tissue>
    </source>
</reference>
<dbReference type="InterPro" id="IPR028994">
    <property type="entry name" value="Integrin_alpha_N"/>
</dbReference>
<sequence>MASVATLLSLFQLLGLSSCFNLDVENPFVQSGIEGSYFGFAVDFFKTETSMSFLLIGAPKANTSQPGVIEGGEVIKCDWKNSECQPIVFDPNGNRNFNANESIEFKSHQWFGASVRAKHNKIMACAPLYHWRTELKQEREPVGTCFLKDGITVAEYAPCRSSSKTDAQEQGFCQGGFSIDFTKADRVLLGGPGSFYWQGQLISDQVEEILNKYKPEKYSINYDNQLATRPASQLYDDSYLGKVQK</sequence>
<dbReference type="GO" id="GO:0001525">
    <property type="term" value="P:angiogenesis"/>
    <property type="evidence" value="ECO:0007669"/>
    <property type="project" value="TreeGrafter"/>
</dbReference>
<gene>
    <name evidence="3" type="ORF">GDO86_017162</name>
</gene>
<dbReference type="GO" id="GO:0005178">
    <property type="term" value="F:integrin binding"/>
    <property type="evidence" value="ECO:0007669"/>
    <property type="project" value="TreeGrafter"/>
</dbReference>
<feature type="repeat" description="FG-GAP" evidence="1">
    <location>
        <begin position="161"/>
        <end position="213"/>
    </location>
</feature>
<evidence type="ECO:0000256" key="2">
    <source>
        <dbReference type="SAM" id="SignalP"/>
    </source>
</evidence>
<dbReference type="PROSITE" id="PS51470">
    <property type="entry name" value="FG_GAP"/>
    <property type="match status" value="1"/>
</dbReference>
<dbReference type="GO" id="GO:0007229">
    <property type="term" value="P:integrin-mediated signaling pathway"/>
    <property type="evidence" value="ECO:0007669"/>
    <property type="project" value="TreeGrafter"/>
</dbReference>
<protein>
    <submittedName>
        <fullName evidence="3">Uncharacterized protein</fullName>
    </submittedName>
</protein>
<dbReference type="SUPFAM" id="SSF69318">
    <property type="entry name" value="Integrin alpha N-terminal domain"/>
    <property type="match status" value="1"/>
</dbReference>
<evidence type="ECO:0000313" key="3">
    <source>
        <dbReference type="EMBL" id="KAG8432809.1"/>
    </source>
</evidence>
<keyword evidence="4" id="KW-1185">Reference proteome</keyword>
<dbReference type="EMBL" id="JAACNH010000009">
    <property type="protein sequence ID" value="KAG8432809.1"/>
    <property type="molecule type" value="Genomic_DNA"/>
</dbReference>
<dbReference type="PANTHER" id="PTHR23220">
    <property type="entry name" value="INTEGRIN ALPHA"/>
    <property type="match status" value="1"/>
</dbReference>
<accession>A0A8T2IJ87</accession>
<dbReference type="GO" id="GO:0033627">
    <property type="term" value="P:cell adhesion mediated by integrin"/>
    <property type="evidence" value="ECO:0007669"/>
    <property type="project" value="TreeGrafter"/>
</dbReference>
<feature type="chain" id="PRO_5035817879" evidence="2">
    <location>
        <begin position="20"/>
        <end position="245"/>
    </location>
</feature>
<comment type="caution">
    <text evidence="3">The sequence shown here is derived from an EMBL/GenBank/DDBJ whole genome shotgun (WGS) entry which is preliminary data.</text>
</comment>
<dbReference type="Proteomes" id="UP000812440">
    <property type="component" value="Chromosome 9"/>
</dbReference>
<feature type="signal peptide" evidence="2">
    <location>
        <begin position="1"/>
        <end position="19"/>
    </location>
</feature>
<dbReference type="AlphaFoldDB" id="A0A8T2IJ87"/>
<evidence type="ECO:0000256" key="1">
    <source>
        <dbReference type="PROSITE-ProRule" id="PRU00803"/>
    </source>
</evidence>
<dbReference type="InterPro" id="IPR013519">
    <property type="entry name" value="Int_alpha_beta-p"/>
</dbReference>
<dbReference type="GO" id="GO:0008305">
    <property type="term" value="C:integrin complex"/>
    <property type="evidence" value="ECO:0007669"/>
    <property type="project" value="TreeGrafter"/>
</dbReference>
<proteinExistence type="predicted"/>
<dbReference type="PANTHER" id="PTHR23220:SF4">
    <property type="entry name" value="INTEGRIN ALPHA-V"/>
    <property type="match status" value="1"/>
</dbReference>
<dbReference type="OrthoDB" id="5317514at2759"/>
<dbReference type="GO" id="GO:0007160">
    <property type="term" value="P:cell-matrix adhesion"/>
    <property type="evidence" value="ECO:0007669"/>
    <property type="project" value="TreeGrafter"/>
</dbReference>
<dbReference type="GO" id="GO:0098609">
    <property type="term" value="P:cell-cell adhesion"/>
    <property type="evidence" value="ECO:0007669"/>
    <property type="project" value="TreeGrafter"/>
</dbReference>
<name>A0A8T2IJ87_9PIPI</name>